<accession>A0A5B8BYL5</accession>
<dbReference type="Proteomes" id="UP000314616">
    <property type="component" value="Chromosome"/>
</dbReference>
<dbReference type="RefSeq" id="WP_139926856.1">
    <property type="nucleotide sequence ID" value="NZ_CP040915.1"/>
</dbReference>
<dbReference type="Pfam" id="PF07739">
    <property type="entry name" value="TipAS"/>
    <property type="match status" value="1"/>
</dbReference>
<dbReference type="EMBL" id="CP040915">
    <property type="protein sequence ID" value="QDC23414.1"/>
    <property type="molecule type" value="Genomic_DNA"/>
</dbReference>
<sequence length="127" mass="13993">MAREVRRPEGLLDRLATAYRGERPQEWPEELRREESDVADRMVRLAELMVAGTPPTDPAAMDAVDWYYRAANQYGGVDTAVFTALGEALAAEDDKRALFDDVVPGLAGYQREAMTAYARTRLAAGGA</sequence>
<proteinExistence type="predicted"/>
<gene>
    <name evidence="2" type="ORF">FE374_01110</name>
</gene>
<evidence type="ECO:0000259" key="1">
    <source>
        <dbReference type="Pfam" id="PF07739"/>
    </source>
</evidence>
<reference evidence="2 3" key="1">
    <citation type="submission" date="2019-05" db="EMBL/GenBank/DDBJ databases">
        <title>Georgenia *** sp. nov., and Georgenia *** sp. nov., isolated from the intestinal contents of plateau pika (Ochotona curzoniae) in the Qinghai-Tibet plateau of China.</title>
        <authorList>
            <person name="Tian Z."/>
        </authorList>
    </citation>
    <scope>NUCLEOTIDE SEQUENCE [LARGE SCALE GENOMIC DNA]</scope>
    <source>
        <strain evidence="2 3">Z443</strain>
    </source>
</reference>
<evidence type="ECO:0000313" key="3">
    <source>
        <dbReference type="Proteomes" id="UP000314616"/>
    </source>
</evidence>
<dbReference type="SUPFAM" id="SSF89082">
    <property type="entry name" value="Antibiotic binding domain of TipA-like multidrug resistance regulators"/>
    <property type="match status" value="1"/>
</dbReference>
<dbReference type="AlphaFoldDB" id="A0A5B8BYL5"/>
<feature type="domain" description="TipAS antibiotic-recognition" evidence="1">
    <location>
        <begin position="30"/>
        <end position="117"/>
    </location>
</feature>
<organism evidence="2 3">
    <name type="scientific">Georgenia yuyongxinii</name>
    <dbReference type="NCBI Taxonomy" id="2589797"/>
    <lineage>
        <taxon>Bacteria</taxon>
        <taxon>Bacillati</taxon>
        <taxon>Actinomycetota</taxon>
        <taxon>Actinomycetes</taxon>
        <taxon>Micrococcales</taxon>
        <taxon>Bogoriellaceae</taxon>
        <taxon>Georgenia</taxon>
    </lineage>
</organism>
<dbReference type="InterPro" id="IPR012925">
    <property type="entry name" value="TipAS_dom"/>
</dbReference>
<dbReference type="KEGG" id="gyu:FE374_01110"/>
<name>A0A5B8BYL5_9MICO</name>
<protein>
    <recommendedName>
        <fullName evidence="1">TipAS antibiotic-recognition domain-containing protein</fullName>
    </recommendedName>
</protein>
<evidence type="ECO:0000313" key="2">
    <source>
        <dbReference type="EMBL" id="QDC23414.1"/>
    </source>
</evidence>
<dbReference type="InterPro" id="IPR036244">
    <property type="entry name" value="TipA-like_antibiotic-bd"/>
</dbReference>
<dbReference type="Gene3D" id="1.10.490.50">
    <property type="entry name" value="Antibiotic binding domain of TipA-like multidrug resistance regulators"/>
    <property type="match status" value="1"/>
</dbReference>
<dbReference type="OrthoDB" id="9809391at2"/>